<proteinExistence type="predicted"/>
<keyword evidence="3" id="KW-1185">Reference proteome</keyword>
<gene>
    <name evidence="2" type="ORF">GOP47_0005663</name>
</gene>
<sequence>MPKNTEGSTERQKLEERKEKGSLKCACKGGFRTAIIGGVCSSFDAKGHEGGGKEVEEAIARVVGVNVPAAEEELGGANPEEHESKDRSGRVKARGKGHAGEDGQAGQQA</sequence>
<dbReference type="Proteomes" id="UP000886520">
    <property type="component" value="Chromosome 5"/>
</dbReference>
<comment type="caution">
    <text evidence="2">The sequence shown here is derived from an EMBL/GenBank/DDBJ whole genome shotgun (WGS) entry which is preliminary data.</text>
</comment>
<reference evidence="2 3" key="1">
    <citation type="submission" date="2021-01" db="EMBL/GenBank/DDBJ databases">
        <title>Adiantum capillus-veneris genome.</title>
        <authorList>
            <person name="Fang Y."/>
            <person name="Liao Q."/>
        </authorList>
    </citation>
    <scope>NUCLEOTIDE SEQUENCE [LARGE SCALE GENOMIC DNA]</scope>
    <source>
        <strain evidence="2">H3</strain>
        <tissue evidence="2">Leaf</tissue>
    </source>
</reference>
<feature type="region of interest" description="Disordered" evidence="1">
    <location>
        <begin position="1"/>
        <end position="21"/>
    </location>
</feature>
<evidence type="ECO:0000313" key="2">
    <source>
        <dbReference type="EMBL" id="KAI5080184.1"/>
    </source>
</evidence>
<organism evidence="2 3">
    <name type="scientific">Adiantum capillus-veneris</name>
    <name type="common">Maidenhair fern</name>
    <dbReference type="NCBI Taxonomy" id="13818"/>
    <lineage>
        <taxon>Eukaryota</taxon>
        <taxon>Viridiplantae</taxon>
        <taxon>Streptophyta</taxon>
        <taxon>Embryophyta</taxon>
        <taxon>Tracheophyta</taxon>
        <taxon>Polypodiopsida</taxon>
        <taxon>Polypodiidae</taxon>
        <taxon>Polypodiales</taxon>
        <taxon>Pteridineae</taxon>
        <taxon>Pteridaceae</taxon>
        <taxon>Vittarioideae</taxon>
        <taxon>Adiantum</taxon>
    </lineage>
</organism>
<dbReference type="EMBL" id="JABFUD020000005">
    <property type="protein sequence ID" value="KAI5080184.1"/>
    <property type="molecule type" value="Genomic_DNA"/>
</dbReference>
<evidence type="ECO:0000256" key="1">
    <source>
        <dbReference type="SAM" id="MobiDB-lite"/>
    </source>
</evidence>
<feature type="compositionally biased region" description="Basic and acidic residues" evidence="1">
    <location>
        <begin position="8"/>
        <end position="21"/>
    </location>
</feature>
<name>A0A9D4ZLT0_ADICA</name>
<accession>A0A9D4ZLT0</accession>
<feature type="region of interest" description="Disordered" evidence="1">
    <location>
        <begin position="70"/>
        <end position="109"/>
    </location>
</feature>
<protein>
    <submittedName>
        <fullName evidence="2">Uncharacterized protein</fullName>
    </submittedName>
</protein>
<evidence type="ECO:0000313" key="3">
    <source>
        <dbReference type="Proteomes" id="UP000886520"/>
    </source>
</evidence>
<dbReference type="AlphaFoldDB" id="A0A9D4ZLT0"/>
<feature type="compositionally biased region" description="Basic and acidic residues" evidence="1">
    <location>
        <begin position="79"/>
        <end position="89"/>
    </location>
</feature>